<name>A0A5C0VK30_9SPHI</name>
<protein>
    <submittedName>
        <fullName evidence="2">Hemerythrin domain-containing protein</fullName>
    </submittedName>
</protein>
<accession>A0A5C0VK30</accession>
<dbReference type="Gene3D" id="1.20.120.520">
    <property type="entry name" value="nmb1532 protein domain like"/>
    <property type="match status" value="1"/>
</dbReference>
<evidence type="ECO:0000313" key="2">
    <source>
        <dbReference type="EMBL" id="QEK51570.1"/>
    </source>
</evidence>
<evidence type="ECO:0000259" key="1">
    <source>
        <dbReference type="Pfam" id="PF01814"/>
    </source>
</evidence>
<reference evidence="2 3" key="1">
    <citation type="submission" date="2019-08" db="EMBL/GenBank/DDBJ databases">
        <title>Pedobacter sp. nov., isolated from Han river, South Korea.</title>
        <authorList>
            <person name="Lee D.-H."/>
            <person name="Kim Y.-S."/>
            <person name="Hwang E.-M."/>
            <person name="Le Tran T.C."/>
            <person name="Cha C.-J."/>
        </authorList>
    </citation>
    <scope>NUCLEOTIDE SEQUENCE [LARGE SCALE GENOMIC DNA]</scope>
    <source>
        <strain evidence="2 3">CJ43</strain>
    </source>
</reference>
<evidence type="ECO:0000313" key="3">
    <source>
        <dbReference type="Proteomes" id="UP000323653"/>
    </source>
</evidence>
<dbReference type="Proteomes" id="UP000323653">
    <property type="component" value="Chromosome"/>
</dbReference>
<dbReference type="RefSeq" id="WP_149074547.1">
    <property type="nucleotide sequence ID" value="NZ_CP043329.1"/>
</dbReference>
<dbReference type="InterPro" id="IPR012312">
    <property type="entry name" value="Hemerythrin-like"/>
</dbReference>
<feature type="domain" description="Hemerythrin-like" evidence="1">
    <location>
        <begin position="34"/>
        <end position="121"/>
    </location>
</feature>
<dbReference type="Pfam" id="PF01814">
    <property type="entry name" value="Hemerythrin"/>
    <property type="match status" value="1"/>
</dbReference>
<sequence>MKRNKNLIELSRDHHHGLLLGWKIKQGLKKQVAVIEIIKYVAYFAQEALFKHFEAEENQILVYLLPDDEYGKRVMKEHTEIRTLIQQLISSKPKDSAGLMRLAEVLEAHIRYEEREFFPYLESTLAAEELEIIGKEIDHLHVPYIENYPHEFWAN</sequence>
<dbReference type="AlphaFoldDB" id="A0A5C0VK30"/>
<gene>
    <name evidence="2" type="ORF">FYC62_07780</name>
</gene>
<proteinExistence type="predicted"/>
<dbReference type="KEGG" id="pej:FYC62_07780"/>
<dbReference type="EMBL" id="CP043329">
    <property type="protein sequence ID" value="QEK51570.1"/>
    <property type="molecule type" value="Genomic_DNA"/>
</dbReference>
<organism evidence="2 3">
    <name type="scientific">Pedobacter aquae</name>
    <dbReference type="NCBI Taxonomy" id="2605747"/>
    <lineage>
        <taxon>Bacteria</taxon>
        <taxon>Pseudomonadati</taxon>
        <taxon>Bacteroidota</taxon>
        <taxon>Sphingobacteriia</taxon>
        <taxon>Sphingobacteriales</taxon>
        <taxon>Sphingobacteriaceae</taxon>
        <taxon>Pedobacter</taxon>
    </lineage>
</organism>
<keyword evidence="3" id="KW-1185">Reference proteome</keyword>